<proteinExistence type="predicted"/>
<dbReference type="EMBL" id="CP042807">
    <property type="protein sequence ID" value="QEE23137.1"/>
    <property type="molecule type" value="Genomic_DNA"/>
</dbReference>
<sequence length="69" mass="7643">MAEAPWKRGTELAARPSQNLRLPEIECLSPLPLTATPPSPSFQRKLESSAFGFFLTWPVKVAGFQLSLE</sequence>
<organism evidence="1 2">
    <name type="scientific">Rhodanobacter glycinis</name>
    <dbReference type="NCBI Taxonomy" id="582702"/>
    <lineage>
        <taxon>Bacteria</taxon>
        <taxon>Pseudomonadati</taxon>
        <taxon>Pseudomonadota</taxon>
        <taxon>Gammaproteobacteria</taxon>
        <taxon>Lysobacterales</taxon>
        <taxon>Rhodanobacteraceae</taxon>
        <taxon>Rhodanobacter</taxon>
    </lineage>
</organism>
<accession>A0A5B9DYQ4</accession>
<dbReference type="AlphaFoldDB" id="A0A5B9DYQ4"/>
<dbReference type="Proteomes" id="UP000321807">
    <property type="component" value="Chromosome"/>
</dbReference>
<dbReference type="KEGG" id="rgl:CS053_00465"/>
<evidence type="ECO:0000313" key="2">
    <source>
        <dbReference type="Proteomes" id="UP000321807"/>
    </source>
</evidence>
<name>A0A5B9DYQ4_9GAMM</name>
<reference evidence="1 2" key="1">
    <citation type="submission" date="2019-08" db="EMBL/GenBank/DDBJ databases">
        <title>Complete genome sequence of Rhodanobacter glycinis strain T01E-68 isolated from tomato root.</title>
        <authorList>
            <person name="Weon H.-Y."/>
            <person name="Lee S.A."/>
        </authorList>
    </citation>
    <scope>NUCLEOTIDE SEQUENCE [LARGE SCALE GENOMIC DNA]</scope>
    <source>
        <strain evidence="1 2">T01E-68</strain>
    </source>
</reference>
<protein>
    <submittedName>
        <fullName evidence="1">Uncharacterized protein</fullName>
    </submittedName>
</protein>
<dbReference type="RefSeq" id="WP_147625930.1">
    <property type="nucleotide sequence ID" value="NZ_CP042807.1"/>
</dbReference>
<evidence type="ECO:0000313" key="1">
    <source>
        <dbReference type="EMBL" id="QEE23137.1"/>
    </source>
</evidence>
<gene>
    <name evidence="1" type="ORF">CS053_00465</name>
</gene>